<dbReference type="GO" id="GO:0008483">
    <property type="term" value="F:transaminase activity"/>
    <property type="evidence" value="ECO:0007669"/>
    <property type="project" value="UniProtKB-KW"/>
</dbReference>
<dbReference type="InterPro" id="IPR050881">
    <property type="entry name" value="LL-DAP_aminotransferase"/>
</dbReference>
<dbReference type="Proteomes" id="UP000632222">
    <property type="component" value="Unassembled WGS sequence"/>
</dbReference>
<comment type="cofactor">
    <cofactor evidence="1">
        <name>pyridoxal 5'-phosphate</name>
        <dbReference type="ChEBI" id="CHEBI:597326"/>
    </cofactor>
</comment>
<dbReference type="Pfam" id="PF00155">
    <property type="entry name" value="Aminotran_1_2"/>
    <property type="match status" value="1"/>
</dbReference>
<evidence type="ECO:0000313" key="5">
    <source>
        <dbReference type="EMBL" id="GGJ53235.1"/>
    </source>
</evidence>
<dbReference type="Gene3D" id="3.90.1150.10">
    <property type="entry name" value="Aspartate Aminotransferase, domain 1"/>
    <property type="match status" value="1"/>
</dbReference>
<feature type="domain" description="Aminotransferase class I/classII large" evidence="4">
    <location>
        <begin position="23"/>
        <end position="372"/>
    </location>
</feature>
<evidence type="ECO:0000256" key="3">
    <source>
        <dbReference type="ARBA" id="ARBA00022679"/>
    </source>
</evidence>
<gene>
    <name evidence="5" type="ORF">GCM10008938_44050</name>
</gene>
<keyword evidence="6" id="KW-1185">Reference proteome</keyword>
<evidence type="ECO:0000256" key="2">
    <source>
        <dbReference type="ARBA" id="ARBA00022576"/>
    </source>
</evidence>
<evidence type="ECO:0000259" key="4">
    <source>
        <dbReference type="Pfam" id="PF00155"/>
    </source>
</evidence>
<dbReference type="PANTHER" id="PTHR42832">
    <property type="entry name" value="AMINO ACID AMINOTRANSFERASE"/>
    <property type="match status" value="1"/>
</dbReference>
<protein>
    <submittedName>
        <fullName evidence="5">Succinyldiaminopimelate aminotransferase</fullName>
    </submittedName>
</protein>
<dbReference type="CDD" id="cd00609">
    <property type="entry name" value="AAT_like"/>
    <property type="match status" value="1"/>
</dbReference>
<accession>A0ABQ2DCC9</accession>
<dbReference type="Gene3D" id="3.40.640.10">
    <property type="entry name" value="Type I PLP-dependent aspartate aminotransferase-like (Major domain)"/>
    <property type="match status" value="1"/>
</dbReference>
<comment type="caution">
    <text evidence="5">The sequence shown here is derived from an EMBL/GenBank/DDBJ whole genome shotgun (WGS) entry which is preliminary data.</text>
</comment>
<dbReference type="InterPro" id="IPR015421">
    <property type="entry name" value="PyrdxlP-dep_Trfase_major"/>
</dbReference>
<dbReference type="SUPFAM" id="SSF53383">
    <property type="entry name" value="PLP-dependent transferases"/>
    <property type="match status" value="1"/>
</dbReference>
<name>A0ABQ2DCC9_9DEIO</name>
<proteinExistence type="predicted"/>
<sequence>MPESVFLQMDAAKKAALARGLSLIDLSIGASDLPPPQVALQALSDAVWDPSTYGYCLRSGFTPLLEAVADWHQQRFGQKLDPARELLPLIGSQEGFSNLLLATTNPGDLILLPDPGYPSYLGAVAIAGLQTHLVPLQEDQNFLPDLQAIPADVAARASVLVLSYPNNPTSGVATPEFMQQAVDFCLQHDILLIHDFPYVDMVFGDYEAPSVLDAKGAMGCAVELYSISKSFHLGGFRLGWAAGNKDAIAALEQLKSAVDFNQYVGIQRAGIAALGLPRSHTRQDARRLMERRDALCQALRGTGWDISVPQASMYVWARIPAPISSFDFALDLARETGVTVAPGRAFGTRGEGFVRFALVREPAMLQEAAQKIAGFLKERV</sequence>
<dbReference type="InterPro" id="IPR004839">
    <property type="entry name" value="Aminotransferase_I/II_large"/>
</dbReference>
<keyword evidence="3" id="KW-0808">Transferase</keyword>
<dbReference type="InterPro" id="IPR015422">
    <property type="entry name" value="PyrdxlP-dep_Trfase_small"/>
</dbReference>
<keyword evidence="2 5" id="KW-0032">Aminotransferase</keyword>
<dbReference type="PANTHER" id="PTHR42832:SF2">
    <property type="entry name" value="ASPARTATE TRANSAMINASE"/>
    <property type="match status" value="1"/>
</dbReference>
<evidence type="ECO:0000256" key="1">
    <source>
        <dbReference type="ARBA" id="ARBA00001933"/>
    </source>
</evidence>
<dbReference type="InterPro" id="IPR015424">
    <property type="entry name" value="PyrdxlP-dep_Trfase"/>
</dbReference>
<organism evidence="5 6">
    <name type="scientific">Deinococcus roseus</name>
    <dbReference type="NCBI Taxonomy" id="392414"/>
    <lineage>
        <taxon>Bacteria</taxon>
        <taxon>Thermotogati</taxon>
        <taxon>Deinococcota</taxon>
        <taxon>Deinococci</taxon>
        <taxon>Deinococcales</taxon>
        <taxon>Deinococcaceae</taxon>
        <taxon>Deinococcus</taxon>
    </lineage>
</organism>
<evidence type="ECO:0000313" key="6">
    <source>
        <dbReference type="Proteomes" id="UP000632222"/>
    </source>
</evidence>
<reference evidence="6" key="1">
    <citation type="journal article" date="2019" name="Int. J. Syst. Evol. Microbiol.">
        <title>The Global Catalogue of Microorganisms (GCM) 10K type strain sequencing project: providing services to taxonomists for standard genome sequencing and annotation.</title>
        <authorList>
            <consortium name="The Broad Institute Genomics Platform"/>
            <consortium name="The Broad Institute Genome Sequencing Center for Infectious Disease"/>
            <person name="Wu L."/>
            <person name="Ma J."/>
        </authorList>
    </citation>
    <scope>NUCLEOTIDE SEQUENCE [LARGE SCALE GENOMIC DNA]</scope>
    <source>
        <strain evidence="6">JCM 14370</strain>
    </source>
</reference>
<dbReference type="EMBL" id="BMOD01000026">
    <property type="protein sequence ID" value="GGJ53235.1"/>
    <property type="molecule type" value="Genomic_DNA"/>
</dbReference>